<keyword evidence="3" id="KW-0732">Signal</keyword>
<feature type="region of interest" description="Disordered" evidence="1">
    <location>
        <begin position="19"/>
        <end position="40"/>
    </location>
</feature>
<feature type="signal peptide" evidence="3">
    <location>
        <begin position="1"/>
        <end position="15"/>
    </location>
</feature>
<keyword evidence="5" id="KW-1185">Reference proteome</keyword>
<keyword evidence="2" id="KW-1133">Transmembrane helix</keyword>
<feature type="chain" id="PRO_5044306204" evidence="3">
    <location>
        <begin position="16"/>
        <end position="165"/>
    </location>
</feature>
<evidence type="ECO:0000313" key="4">
    <source>
        <dbReference type="EMBL" id="KAL1530007.1"/>
    </source>
</evidence>
<comment type="caution">
    <text evidence="4">The sequence shown here is derived from an EMBL/GenBank/DDBJ whole genome shotgun (WGS) entry which is preliminary data.</text>
</comment>
<name>A0AB34K9L7_PRYPA</name>
<reference evidence="4 5" key="1">
    <citation type="journal article" date="2024" name="Science">
        <title>Giant polyketide synthase enzymes in the biosynthesis of giant marine polyether toxins.</title>
        <authorList>
            <person name="Fallon T.R."/>
            <person name="Shende V.V."/>
            <person name="Wierzbicki I.H."/>
            <person name="Pendleton A.L."/>
            <person name="Watervoot N.F."/>
            <person name="Auber R.P."/>
            <person name="Gonzalez D.J."/>
            <person name="Wisecaver J.H."/>
            <person name="Moore B.S."/>
        </authorList>
    </citation>
    <scope>NUCLEOTIDE SEQUENCE [LARGE SCALE GENOMIC DNA]</scope>
    <source>
        <strain evidence="4 5">12B1</strain>
    </source>
</reference>
<keyword evidence="2" id="KW-0472">Membrane</keyword>
<organism evidence="4 5">
    <name type="scientific">Prymnesium parvum</name>
    <name type="common">Toxic golden alga</name>
    <dbReference type="NCBI Taxonomy" id="97485"/>
    <lineage>
        <taxon>Eukaryota</taxon>
        <taxon>Haptista</taxon>
        <taxon>Haptophyta</taxon>
        <taxon>Prymnesiophyceae</taxon>
        <taxon>Prymnesiales</taxon>
        <taxon>Prymnesiaceae</taxon>
        <taxon>Prymnesium</taxon>
    </lineage>
</organism>
<protein>
    <submittedName>
        <fullName evidence="4">Uncharacterized protein</fullName>
    </submittedName>
</protein>
<evidence type="ECO:0000256" key="2">
    <source>
        <dbReference type="SAM" id="Phobius"/>
    </source>
</evidence>
<evidence type="ECO:0000256" key="1">
    <source>
        <dbReference type="SAM" id="MobiDB-lite"/>
    </source>
</evidence>
<proteinExistence type="predicted"/>
<keyword evidence="2" id="KW-0812">Transmembrane</keyword>
<dbReference type="AlphaFoldDB" id="A0AB34K9L7"/>
<feature type="transmembrane region" description="Helical" evidence="2">
    <location>
        <begin position="118"/>
        <end position="148"/>
    </location>
</feature>
<sequence>MLRVVLLCAVASVSGWTTNSLQGTGEASSDPTPVRPAPADAAAAQPAGAQLLAQAAPAEIVAGSPGQAAWSVDRLPVMHVTGGVSNGGEEGHLNQLVSLIAATSASVQASAWWVGVPVYWQAVLLVLGAVVVFGACLTCSYCLCLAATEREAKKRIARRAKMAHK</sequence>
<dbReference type="Proteomes" id="UP001515480">
    <property type="component" value="Unassembled WGS sequence"/>
</dbReference>
<dbReference type="EMBL" id="JBGBPQ010000001">
    <property type="protein sequence ID" value="KAL1530007.1"/>
    <property type="molecule type" value="Genomic_DNA"/>
</dbReference>
<evidence type="ECO:0000256" key="3">
    <source>
        <dbReference type="SAM" id="SignalP"/>
    </source>
</evidence>
<gene>
    <name evidence="4" type="ORF">AB1Y20_000933</name>
</gene>
<accession>A0AB34K9L7</accession>
<feature type="compositionally biased region" description="Polar residues" evidence="1">
    <location>
        <begin position="19"/>
        <end position="31"/>
    </location>
</feature>
<evidence type="ECO:0000313" key="5">
    <source>
        <dbReference type="Proteomes" id="UP001515480"/>
    </source>
</evidence>